<organism evidence="2">
    <name type="scientific">marine sediment metagenome</name>
    <dbReference type="NCBI Taxonomy" id="412755"/>
    <lineage>
        <taxon>unclassified sequences</taxon>
        <taxon>metagenomes</taxon>
        <taxon>ecological metagenomes</taxon>
    </lineage>
</organism>
<reference evidence="2" key="1">
    <citation type="journal article" date="2015" name="Nature">
        <title>Complex archaea that bridge the gap between prokaryotes and eukaryotes.</title>
        <authorList>
            <person name="Spang A."/>
            <person name="Saw J.H."/>
            <person name="Jorgensen S.L."/>
            <person name="Zaremba-Niedzwiedzka K."/>
            <person name="Martijn J."/>
            <person name="Lind A.E."/>
            <person name="van Eijk R."/>
            <person name="Schleper C."/>
            <person name="Guy L."/>
            <person name="Ettema T.J."/>
        </authorList>
    </citation>
    <scope>NUCLEOTIDE SEQUENCE</scope>
</reference>
<dbReference type="EMBL" id="LAZR01041581">
    <property type="protein sequence ID" value="KKL11608.1"/>
    <property type="molecule type" value="Genomic_DNA"/>
</dbReference>
<evidence type="ECO:0000259" key="1">
    <source>
        <dbReference type="Pfam" id="PF13635"/>
    </source>
</evidence>
<evidence type="ECO:0000313" key="2">
    <source>
        <dbReference type="EMBL" id="KKL11608.1"/>
    </source>
</evidence>
<comment type="caution">
    <text evidence="2">The sequence shown here is derived from an EMBL/GenBank/DDBJ whole genome shotgun (WGS) entry which is preliminary data.</text>
</comment>
<name>A0A0F9DHX1_9ZZZZ</name>
<proteinExistence type="predicted"/>
<feature type="non-terminal residue" evidence="2">
    <location>
        <position position="1"/>
    </location>
</feature>
<sequence length="144" mass="16271">LSAYANNNIFKIFLLDVGLLGAQSNLSAQTIIDGNLLFTEFKGALTENFIAQELVASKQESLYYWASQGSAEVDFLLETDHEIYPLEVKAGNSQKKKSLLVYGDKYSSSKLVRTTLMNLKKDGNIYNFPLYFISCFSRFLKKNK</sequence>
<dbReference type="Pfam" id="PF13635">
    <property type="entry name" value="DUF4143"/>
    <property type="match status" value="1"/>
</dbReference>
<dbReference type="PANTHER" id="PTHR43566">
    <property type="entry name" value="CONSERVED PROTEIN"/>
    <property type="match status" value="1"/>
</dbReference>
<dbReference type="InterPro" id="IPR025420">
    <property type="entry name" value="DUF4143"/>
</dbReference>
<accession>A0A0F9DHX1</accession>
<dbReference type="AlphaFoldDB" id="A0A0F9DHX1"/>
<dbReference type="PANTHER" id="PTHR43566:SF2">
    <property type="entry name" value="DUF4143 DOMAIN-CONTAINING PROTEIN"/>
    <property type="match status" value="1"/>
</dbReference>
<gene>
    <name evidence="2" type="ORF">LCGC14_2544110</name>
</gene>
<feature type="domain" description="DUF4143" evidence="1">
    <location>
        <begin position="4"/>
        <end position="91"/>
    </location>
</feature>
<protein>
    <recommendedName>
        <fullName evidence="1">DUF4143 domain-containing protein</fullName>
    </recommendedName>
</protein>